<evidence type="ECO:0000313" key="3">
    <source>
        <dbReference type="EMBL" id="TWJ12292.1"/>
    </source>
</evidence>
<feature type="signal peptide" evidence="2">
    <location>
        <begin position="1"/>
        <end position="21"/>
    </location>
</feature>
<dbReference type="RefSeq" id="WP_147139289.1">
    <property type="nucleotide sequence ID" value="NZ_BAABIJ010000002.1"/>
</dbReference>
<evidence type="ECO:0000256" key="2">
    <source>
        <dbReference type="SAM" id="SignalP"/>
    </source>
</evidence>
<dbReference type="PROSITE" id="PS51257">
    <property type="entry name" value="PROKAR_LIPOPROTEIN"/>
    <property type="match status" value="1"/>
</dbReference>
<protein>
    <recommendedName>
        <fullName evidence="5">Lipoprotein</fullName>
    </recommendedName>
</protein>
<evidence type="ECO:0008006" key="5">
    <source>
        <dbReference type="Google" id="ProtNLM"/>
    </source>
</evidence>
<feature type="compositionally biased region" description="Low complexity" evidence="1">
    <location>
        <begin position="30"/>
        <end position="42"/>
    </location>
</feature>
<dbReference type="Proteomes" id="UP000321617">
    <property type="component" value="Unassembled WGS sequence"/>
</dbReference>
<sequence length="198" mass="21236">MKRVTALVSCAAVLAVGLAGCGTETPESDPQSQTSSESPAATAPAQLTYDAPDGFTAVSNAQVEFPVTENYEASALQLDDASANYMIYVVSYLLEPGVLTETRNQQEAVVAEYDDVLGNLDEGAVNLALVGGDQGLFRRALFSNSSGKRVYQDNTFLFNGLQLIQVTCQWEEKDSTPEQRTAMYEGCQAVQQSLEITG</sequence>
<dbReference type="EMBL" id="VLLL01000006">
    <property type="protein sequence ID" value="TWJ12292.1"/>
    <property type="molecule type" value="Genomic_DNA"/>
</dbReference>
<feature type="region of interest" description="Disordered" evidence="1">
    <location>
        <begin position="23"/>
        <end position="42"/>
    </location>
</feature>
<proteinExistence type="predicted"/>
<organism evidence="3 4">
    <name type="scientific">Stackebrandtia albiflava</name>
    <dbReference type="NCBI Taxonomy" id="406432"/>
    <lineage>
        <taxon>Bacteria</taxon>
        <taxon>Bacillati</taxon>
        <taxon>Actinomycetota</taxon>
        <taxon>Actinomycetes</taxon>
        <taxon>Glycomycetales</taxon>
        <taxon>Glycomycetaceae</taxon>
        <taxon>Stackebrandtia</taxon>
    </lineage>
</organism>
<name>A0A562V398_9ACTN</name>
<comment type="caution">
    <text evidence="3">The sequence shown here is derived from an EMBL/GenBank/DDBJ whole genome shotgun (WGS) entry which is preliminary data.</text>
</comment>
<accession>A0A562V398</accession>
<dbReference type="OrthoDB" id="5195881at2"/>
<evidence type="ECO:0000256" key="1">
    <source>
        <dbReference type="SAM" id="MobiDB-lite"/>
    </source>
</evidence>
<dbReference type="AlphaFoldDB" id="A0A562V398"/>
<gene>
    <name evidence="3" type="ORF">LX16_3048</name>
</gene>
<reference evidence="3 4" key="1">
    <citation type="journal article" date="2013" name="Stand. Genomic Sci.">
        <title>Genomic Encyclopedia of Type Strains, Phase I: The one thousand microbial genomes (KMG-I) project.</title>
        <authorList>
            <person name="Kyrpides N.C."/>
            <person name="Woyke T."/>
            <person name="Eisen J.A."/>
            <person name="Garrity G."/>
            <person name="Lilburn T.G."/>
            <person name="Beck B.J."/>
            <person name="Whitman W.B."/>
            <person name="Hugenholtz P."/>
            <person name="Klenk H.P."/>
        </authorList>
    </citation>
    <scope>NUCLEOTIDE SEQUENCE [LARGE SCALE GENOMIC DNA]</scope>
    <source>
        <strain evidence="3 4">DSM 45044</strain>
    </source>
</reference>
<keyword evidence="4" id="KW-1185">Reference proteome</keyword>
<keyword evidence="2" id="KW-0732">Signal</keyword>
<evidence type="ECO:0000313" key="4">
    <source>
        <dbReference type="Proteomes" id="UP000321617"/>
    </source>
</evidence>
<feature type="chain" id="PRO_5038752678" description="Lipoprotein" evidence="2">
    <location>
        <begin position="22"/>
        <end position="198"/>
    </location>
</feature>